<gene>
    <name evidence="1" type="ORF">YPPY08_4654</name>
</gene>
<reference evidence="1 2" key="1">
    <citation type="submission" date="2012-05" db="EMBL/GenBank/DDBJ databases">
        <title>Genome sequence of Yersinia Pestis PY-08.</title>
        <authorList>
            <person name="Santana-Cruz I."/>
            <person name="Sengamalay N."/>
            <person name="McCracken C."/>
            <person name="Daugherty S.C."/>
            <person name="Maroo A."/>
            <person name="Vara P.G."/>
            <person name="Tallon L.J."/>
            <person name="Sadzewicz L."/>
            <person name="Vinetz J.M."/>
            <person name="Cespedes Zambrano M.J."/>
            <person name="Fraser-Liggett C.M."/>
            <person name="Tettelin H."/>
        </authorList>
    </citation>
    <scope>NUCLEOTIDE SEQUENCE [LARGE SCALE GENOMIC DNA]</scope>
    <source>
        <strain evidence="1 2">PY-08</strain>
    </source>
</reference>
<evidence type="ECO:0000313" key="1">
    <source>
        <dbReference type="EMBL" id="EIR12169.1"/>
    </source>
</evidence>
<accession>A0AB72ZEC4</accession>
<evidence type="ECO:0000313" key="2">
    <source>
        <dbReference type="Proteomes" id="UP000003231"/>
    </source>
</evidence>
<organism evidence="1 2">
    <name type="scientific">Yersinia pestis PY-08</name>
    <dbReference type="NCBI Taxonomy" id="992134"/>
    <lineage>
        <taxon>Bacteria</taxon>
        <taxon>Pseudomonadati</taxon>
        <taxon>Pseudomonadota</taxon>
        <taxon>Gammaproteobacteria</taxon>
        <taxon>Enterobacterales</taxon>
        <taxon>Yersiniaceae</taxon>
        <taxon>Yersinia</taxon>
    </lineage>
</organism>
<protein>
    <submittedName>
        <fullName evidence="1">Uncharacterized protein</fullName>
    </submittedName>
</protein>
<name>A0AB72ZEC4_YERPE</name>
<comment type="caution">
    <text evidence="1">The sequence shown here is derived from an EMBL/GenBank/DDBJ whole genome shotgun (WGS) entry which is preliminary data.</text>
</comment>
<sequence length="48" mass="5543">MNFTTAVDSGKNNHTKIIVNTFTIRKMVFFLLELYGIYKPLSYGDNIN</sequence>
<dbReference type="Proteomes" id="UP000003231">
    <property type="component" value="Unassembled WGS sequence"/>
</dbReference>
<dbReference type="AlphaFoldDB" id="A0AB72ZEC4"/>
<proteinExistence type="predicted"/>
<dbReference type="EMBL" id="AKRT01000508">
    <property type="protein sequence ID" value="EIR12169.1"/>
    <property type="molecule type" value="Genomic_DNA"/>
</dbReference>